<sequence>MSMTTRMAVLAGVVLLAGCQSSGQGQPVVPTPMPGASAAFPAQSEAQGFQQWVAAFRAEAAARGISQATLATAFDTVQFLPKVIDADQSQAEFTKAIWTYLDSAVSPDRIRNGQAMLAQWGSTANAVEQRYGVPKQVITAIWGIESNYGQNFGTTEVIDALATLGYEGRRQDWAKEQLFAALQILQQGDISRDRMLGSWAGAMGNTQFLPTVFLSSAVDADGDGRRDIWGSIPDVMASTANYLAQSGWQRGQPWGVEVTLPRGFDYSVAELSTKQPVAQWAALGVKPVSGRSLPALGDASVITPAGARGPAFLVGPNFSVIMKYNNSTSYALAVATLSDRLAGGGPIVGTWPRDEQPLSRSEVMELQSLLASKGFSTGGSPDGLVGPATRGAIRAWQTTKGLVPDGFPTTTLLQQVRAG</sequence>
<dbReference type="InterPro" id="IPR023346">
    <property type="entry name" value="Lysozyme-like_dom_sf"/>
</dbReference>
<dbReference type="GO" id="GO:0008933">
    <property type="term" value="F:peptidoglycan lytic transglycosylase activity"/>
    <property type="evidence" value="ECO:0007669"/>
    <property type="project" value="TreeGrafter"/>
</dbReference>
<dbReference type="Proteomes" id="UP000029995">
    <property type="component" value="Unassembled WGS sequence"/>
</dbReference>
<dbReference type="InterPro" id="IPR036365">
    <property type="entry name" value="PGBD-like_sf"/>
</dbReference>
<comment type="caution">
    <text evidence="4">The sequence shown here is derived from an EMBL/GenBank/DDBJ whole genome shotgun (WGS) entry which is preliminary data.</text>
</comment>
<evidence type="ECO:0000313" key="5">
    <source>
        <dbReference type="Proteomes" id="UP000029995"/>
    </source>
</evidence>
<evidence type="ECO:0000313" key="4">
    <source>
        <dbReference type="EMBL" id="KGM32290.1"/>
    </source>
</evidence>
<feature type="signal peptide" evidence="1">
    <location>
        <begin position="1"/>
        <end position="25"/>
    </location>
</feature>
<dbReference type="SUPFAM" id="SSF53955">
    <property type="entry name" value="Lysozyme-like"/>
    <property type="match status" value="1"/>
</dbReference>
<dbReference type="InterPro" id="IPR043426">
    <property type="entry name" value="MltB-like"/>
</dbReference>
<evidence type="ECO:0000259" key="3">
    <source>
        <dbReference type="Pfam" id="PF13406"/>
    </source>
</evidence>
<dbReference type="NCBIfam" id="TIGR02283">
    <property type="entry name" value="MltB_2"/>
    <property type="match status" value="1"/>
</dbReference>
<reference evidence="4 5" key="1">
    <citation type="submission" date="2014-01" db="EMBL/GenBank/DDBJ databases">
        <title>Genome sequence determination for a cystic fibrosis isolate, Inquilinus limosus.</title>
        <authorList>
            <person name="Pino M."/>
            <person name="Di Conza J."/>
            <person name="Gutkind G."/>
        </authorList>
    </citation>
    <scope>NUCLEOTIDE SEQUENCE [LARGE SCALE GENOMIC DNA]</scope>
    <source>
        <strain evidence="4 5">MP06</strain>
    </source>
</reference>
<dbReference type="Gene3D" id="1.10.530.10">
    <property type="match status" value="1"/>
</dbReference>
<dbReference type="EMBL" id="JANX01000342">
    <property type="protein sequence ID" value="KGM32290.1"/>
    <property type="molecule type" value="Genomic_DNA"/>
</dbReference>
<protein>
    <submittedName>
        <fullName evidence="4">Murein transglycosylase</fullName>
    </submittedName>
</protein>
<proteinExistence type="predicted"/>
<feature type="chain" id="PRO_5001961051" evidence="1">
    <location>
        <begin position="26"/>
        <end position="419"/>
    </location>
</feature>
<dbReference type="PANTHER" id="PTHR30163:SF8">
    <property type="entry name" value="LYTIC MUREIN TRANSGLYCOSYLASE"/>
    <property type="match status" value="1"/>
</dbReference>
<dbReference type="InterPro" id="IPR036366">
    <property type="entry name" value="PGBDSf"/>
</dbReference>
<dbReference type="Pfam" id="PF13406">
    <property type="entry name" value="SLT_2"/>
    <property type="match status" value="1"/>
</dbReference>
<dbReference type="SUPFAM" id="SSF47090">
    <property type="entry name" value="PGBD-like"/>
    <property type="match status" value="1"/>
</dbReference>
<dbReference type="PROSITE" id="PS51257">
    <property type="entry name" value="PROKAR_LIPOPROTEIN"/>
    <property type="match status" value="1"/>
</dbReference>
<dbReference type="GO" id="GO:0009253">
    <property type="term" value="P:peptidoglycan catabolic process"/>
    <property type="evidence" value="ECO:0007669"/>
    <property type="project" value="TreeGrafter"/>
</dbReference>
<dbReference type="CDD" id="cd13399">
    <property type="entry name" value="Slt35-like"/>
    <property type="match status" value="1"/>
</dbReference>
<organism evidence="4 5">
    <name type="scientific">Inquilinus limosus MP06</name>
    <dbReference type="NCBI Taxonomy" id="1398085"/>
    <lineage>
        <taxon>Bacteria</taxon>
        <taxon>Pseudomonadati</taxon>
        <taxon>Pseudomonadota</taxon>
        <taxon>Alphaproteobacteria</taxon>
        <taxon>Rhodospirillales</taxon>
        <taxon>Rhodospirillaceae</taxon>
        <taxon>Inquilinus</taxon>
    </lineage>
</organism>
<dbReference type="InterPro" id="IPR002477">
    <property type="entry name" value="Peptidoglycan-bd-like"/>
</dbReference>
<gene>
    <name evidence="4" type="ORF">P409_22240</name>
</gene>
<dbReference type="Gene3D" id="1.10.101.10">
    <property type="entry name" value="PGBD-like superfamily/PGBD"/>
    <property type="match status" value="1"/>
</dbReference>
<dbReference type="Pfam" id="PF01471">
    <property type="entry name" value="PG_binding_1"/>
    <property type="match status" value="1"/>
</dbReference>
<accession>A0A0A0D2Q2</accession>
<dbReference type="AlphaFoldDB" id="A0A0A0D2Q2"/>
<dbReference type="RefSeq" id="WP_034843814.1">
    <property type="nucleotide sequence ID" value="NZ_JANX01000342.1"/>
</dbReference>
<evidence type="ECO:0000259" key="2">
    <source>
        <dbReference type="Pfam" id="PF01471"/>
    </source>
</evidence>
<dbReference type="InterPro" id="IPR031304">
    <property type="entry name" value="SLT_2"/>
</dbReference>
<name>A0A0A0D2Q2_9PROT</name>
<dbReference type="Gene3D" id="1.10.8.350">
    <property type="entry name" value="Bacterial muramidase"/>
    <property type="match status" value="1"/>
</dbReference>
<dbReference type="OrthoDB" id="9808544at2"/>
<feature type="domain" description="Transglycosylase SLT" evidence="3">
    <location>
        <begin position="49"/>
        <end position="339"/>
    </location>
</feature>
<dbReference type="InterPro" id="IPR011970">
    <property type="entry name" value="MltB_2"/>
</dbReference>
<evidence type="ECO:0000256" key="1">
    <source>
        <dbReference type="SAM" id="SignalP"/>
    </source>
</evidence>
<keyword evidence="1" id="KW-0732">Signal</keyword>
<dbReference type="PANTHER" id="PTHR30163">
    <property type="entry name" value="MEMBRANE-BOUND LYTIC MUREIN TRANSGLYCOSYLASE B"/>
    <property type="match status" value="1"/>
</dbReference>
<feature type="domain" description="Peptidoglycan binding-like" evidence="2">
    <location>
        <begin position="360"/>
        <end position="414"/>
    </location>
</feature>